<organism evidence="1 2">
    <name type="scientific">Halalkalibacter hemicellulosilyticusJCM 9152</name>
    <dbReference type="NCBI Taxonomy" id="1236971"/>
    <lineage>
        <taxon>Bacteria</taxon>
        <taxon>Bacillati</taxon>
        <taxon>Bacillota</taxon>
        <taxon>Bacilli</taxon>
        <taxon>Bacillales</taxon>
        <taxon>Bacillaceae</taxon>
        <taxon>Halalkalibacter</taxon>
    </lineage>
</organism>
<keyword evidence="2" id="KW-1185">Reference proteome</keyword>
<dbReference type="STRING" id="1236971.JCM9152_3945"/>
<dbReference type="Proteomes" id="UP000018895">
    <property type="component" value="Unassembled WGS sequence"/>
</dbReference>
<reference evidence="1" key="1">
    <citation type="journal article" date="2014" name="Genome Announc.">
        <title>Draft Genome Sequences of Three Alkaliphilic Bacillus Strains, Bacillus wakoensis JCM 9140T, Bacillus akibai JCM 9157T, and Bacillus hemicellulosilyticus JCM 9152T.</title>
        <authorList>
            <person name="Yuki M."/>
            <person name="Oshima K."/>
            <person name="Suda W."/>
            <person name="Oshida Y."/>
            <person name="Kitamura K."/>
            <person name="Iida T."/>
            <person name="Hattori M."/>
            <person name="Ohkuma M."/>
        </authorList>
    </citation>
    <scope>NUCLEOTIDE SEQUENCE [LARGE SCALE GENOMIC DNA]</scope>
    <source>
        <strain evidence="1">JCM 9152</strain>
    </source>
</reference>
<gene>
    <name evidence="1" type="ORF">JCM9152_3945</name>
</gene>
<proteinExistence type="predicted"/>
<name>W4QK22_9BACI</name>
<evidence type="ECO:0000313" key="1">
    <source>
        <dbReference type="EMBL" id="GAE32411.1"/>
    </source>
</evidence>
<dbReference type="RefSeq" id="WP_035346711.1">
    <property type="nucleotide sequence ID" value="NZ_BAUU01000036.1"/>
</dbReference>
<dbReference type="AlphaFoldDB" id="W4QK22"/>
<protein>
    <submittedName>
        <fullName evidence="1">Uncharacterized protein</fullName>
    </submittedName>
</protein>
<sequence>MIIKQKLNPYLVKEILVQLDGEMICSEGVCQLNGFQVEKGIGTIEIRLSPQRKPEIFVEYAPSVITRETALMLDLKKISDLMNTVESEK</sequence>
<accession>W4QK22</accession>
<dbReference type="EMBL" id="BAUU01000036">
    <property type="protein sequence ID" value="GAE32411.1"/>
    <property type="molecule type" value="Genomic_DNA"/>
</dbReference>
<comment type="caution">
    <text evidence="1">The sequence shown here is derived from an EMBL/GenBank/DDBJ whole genome shotgun (WGS) entry which is preliminary data.</text>
</comment>
<evidence type="ECO:0000313" key="2">
    <source>
        <dbReference type="Proteomes" id="UP000018895"/>
    </source>
</evidence>